<dbReference type="EMBL" id="PFUO01000153">
    <property type="protein sequence ID" value="PJB15664.1"/>
    <property type="molecule type" value="Genomic_DNA"/>
</dbReference>
<dbReference type="Gene3D" id="3.30.920.30">
    <property type="entry name" value="Hypothetical protein"/>
    <property type="match status" value="1"/>
</dbReference>
<protein>
    <submittedName>
        <fullName evidence="8">Type II toxin-antitoxin system HicA family toxin</fullName>
    </submittedName>
</protein>
<dbReference type="Proteomes" id="UP000230611">
    <property type="component" value="Unassembled WGS sequence"/>
</dbReference>
<dbReference type="AlphaFoldDB" id="A0A2M8ADW1"/>
<keyword evidence="5" id="KW-0378">Hydrolase</keyword>
<organism evidence="8 9">
    <name type="scientific">Candidatus Falkowbacteria bacterium CG_4_9_14_3_um_filter_38_19</name>
    <dbReference type="NCBI Taxonomy" id="1974559"/>
    <lineage>
        <taxon>Bacteria</taxon>
        <taxon>Candidatus Falkowiibacteriota</taxon>
    </lineage>
</organism>
<evidence type="ECO:0000256" key="5">
    <source>
        <dbReference type="ARBA" id="ARBA00022801"/>
    </source>
</evidence>
<dbReference type="InterPro" id="IPR038570">
    <property type="entry name" value="HicA_sf"/>
</dbReference>
<keyword evidence="6" id="KW-0694">RNA-binding</keyword>
<evidence type="ECO:0000256" key="6">
    <source>
        <dbReference type="ARBA" id="ARBA00022884"/>
    </source>
</evidence>
<evidence type="ECO:0000256" key="7">
    <source>
        <dbReference type="ARBA" id="ARBA00023016"/>
    </source>
</evidence>
<dbReference type="Pfam" id="PF07927">
    <property type="entry name" value="HicA_toxin"/>
    <property type="match status" value="1"/>
</dbReference>
<dbReference type="GO" id="GO:0004519">
    <property type="term" value="F:endonuclease activity"/>
    <property type="evidence" value="ECO:0007669"/>
    <property type="project" value="UniProtKB-KW"/>
</dbReference>
<evidence type="ECO:0000313" key="8">
    <source>
        <dbReference type="EMBL" id="PJB15664.1"/>
    </source>
</evidence>
<proteinExistence type="inferred from homology"/>
<keyword evidence="7" id="KW-0346">Stress response</keyword>
<dbReference type="PANTHER" id="PTHR34873">
    <property type="entry name" value="SSR1766 PROTEIN"/>
    <property type="match status" value="1"/>
</dbReference>
<evidence type="ECO:0000313" key="9">
    <source>
        <dbReference type="Proteomes" id="UP000230611"/>
    </source>
</evidence>
<comment type="caution">
    <text evidence="8">The sequence shown here is derived from an EMBL/GenBank/DDBJ whole genome shotgun (WGS) entry which is preliminary data.</text>
</comment>
<dbReference type="GO" id="GO:0003729">
    <property type="term" value="F:mRNA binding"/>
    <property type="evidence" value="ECO:0007669"/>
    <property type="project" value="InterPro"/>
</dbReference>
<comment type="similarity">
    <text evidence="1">Belongs to the HicA mRNA interferase family.</text>
</comment>
<dbReference type="PANTHER" id="PTHR34873:SF3">
    <property type="entry name" value="ADDICTION MODULE TOXIN, HICA FAMILY"/>
    <property type="match status" value="1"/>
</dbReference>
<evidence type="ECO:0000256" key="3">
    <source>
        <dbReference type="ARBA" id="ARBA00022722"/>
    </source>
</evidence>
<keyword evidence="3" id="KW-0540">Nuclease</keyword>
<accession>A0A2M8ADW1</accession>
<sequence>MNEKLPRVTAREAESAIIKMGYQPKRQSGSHRIYKNQEGKRVTLPIHPEKIIHPKIIKRILIENNLTVEKFKALLK</sequence>
<evidence type="ECO:0000256" key="1">
    <source>
        <dbReference type="ARBA" id="ARBA00006620"/>
    </source>
</evidence>
<evidence type="ECO:0000256" key="2">
    <source>
        <dbReference type="ARBA" id="ARBA00022649"/>
    </source>
</evidence>
<keyword evidence="4" id="KW-0255">Endonuclease</keyword>
<keyword evidence="2" id="KW-1277">Toxin-antitoxin system</keyword>
<evidence type="ECO:0000256" key="4">
    <source>
        <dbReference type="ARBA" id="ARBA00022759"/>
    </source>
</evidence>
<name>A0A2M8ADW1_9BACT</name>
<dbReference type="GO" id="GO:0016787">
    <property type="term" value="F:hydrolase activity"/>
    <property type="evidence" value="ECO:0007669"/>
    <property type="project" value="UniProtKB-KW"/>
</dbReference>
<dbReference type="InterPro" id="IPR012933">
    <property type="entry name" value="HicA_mRNA_interferase"/>
</dbReference>
<gene>
    <name evidence="8" type="ORF">CO116_03370</name>
</gene>
<dbReference type="SUPFAM" id="SSF54786">
    <property type="entry name" value="YcfA/nrd intein domain"/>
    <property type="match status" value="1"/>
</dbReference>
<reference evidence="9" key="1">
    <citation type="submission" date="2017-09" db="EMBL/GenBank/DDBJ databases">
        <title>Depth-based differentiation of microbial function through sediment-hosted aquifers and enrichment of novel symbionts in the deep terrestrial subsurface.</title>
        <authorList>
            <person name="Probst A.J."/>
            <person name="Ladd B."/>
            <person name="Jarett J.K."/>
            <person name="Geller-Mcgrath D.E."/>
            <person name="Sieber C.M.K."/>
            <person name="Emerson J.B."/>
            <person name="Anantharaman K."/>
            <person name="Thomas B.C."/>
            <person name="Malmstrom R."/>
            <person name="Stieglmeier M."/>
            <person name="Klingl A."/>
            <person name="Woyke T."/>
            <person name="Ryan C.M."/>
            <person name="Banfield J.F."/>
        </authorList>
    </citation>
    <scope>NUCLEOTIDE SEQUENCE [LARGE SCALE GENOMIC DNA]</scope>
</reference>